<protein>
    <submittedName>
        <fullName evidence="6">Nuclear pore complex protein NUP54</fullName>
    </submittedName>
</protein>
<dbReference type="GO" id="GO:0006607">
    <property type="term" value="P:NLS-bearing protein import into nucleus"/>
    <property type="evidence" value="ECO:0007669"/>
    <property type="project" value="TreeGrafter"/>
</dbReference>
<feature type="compositionally biased region" description="Low complexity" evidence="4">
    <location>
        <begin position="32"/>
        <end position="56"/>
    </location>
</feature>
<name>A0A2R5GQ32_9STRA</name>
<dbReference type="Pfam" id="PF13634">
    <property type="entry name" value="Nucleoporin_FG"/>
    <property type="match status" value="2"/>
</dbReference>
<organism evidence="6 7">
    <name type="scientific">Hondaea fermentalgiana</name>
    <dbReference type="NCBI Taxonomy" id="2315210"/>
    <lineage>
        <taxon>Eukaryota</taxon>
        <taxon>Sar</taxon>
        <taxon>Stramenopiles</taxon>
        <taxon>Bigyra</taxon>
        <taxon>Labyrinthulomycetes</taxon>
        <taxon>Thraustochytrida</taxon>
        <taxon>Thraustochytriidae</taxon>
        <taxon>Hondaea</taxon>
    </lineage>
</organism>
<feature type="domain" description="Nucleoporin Nup54 alpha-helical" evidence="5">
    <location>
        <begin position="306"/>
        <end position="353"/>
    </location>
</feature>
<dbReference type="GO" id="GO:0044613">
    <property type="term" value="C:nuclear pore central transport channel"/>
    <property type="evidence" value="ECO:0007669"/>
    <property type="project" value="TreeGrafter"/>
</dbReference>
<reference evidence="6 7" key="1">
    <citation type="submission" date="2017-12" db="EMBL/GenBank/DDBJ databases">
        <title>Sequencing, de novo assembly and annotation of complete genome of a new Thraustochytrid species, strain FCC1311.</title>
        <authorList>
            <person name="Sedici K."/>
            <person name="Godart F."/>
            <person name="Aiese Cigliano R."/>
            <person name="Sanseverino W."/>
            <person name="Barakat M."/>
            <person name="Ortet P."/>
            <person name="Marechal E."/>
            <person name="Cagnac O."/>
            <person name="Amato A."/>
        </authorList>
    </citation>
    <scope>NUCLEOTIDE SEQUENCE [LARGE SCALE GENOMIC DNA]</scope>
</reference>
<dbReference type="InterPro" id="IPR024864">
    <property type="entry name" value="Nup54/Nup57/Nup44"/>
</dbReference>
<evidence type="ECO:0000256" key="2">
    <source>
        <dbReference type="ARBA" id="ARBA00022448"/>
    </source>
</evidence>
<dbReference type="PANTHER" id="PTHR13000:SF0">
    <property type="entry name" value="NUCLEOPORIN P54"/>
    <property type="match status" value="1"/>
</dbReference>
<sequence>MFGGGTQSSGGGGLFGGASASNNNGGGGGLFGNSSNNNNNSSGGLFGNSGNNNNNNSGGGLFGSSNTSNTNTGGGLFGGSNTSNANTGGGGGLFGNSNNNNNNNNGGGGLFGGGNTTNNTGGRGGLFGSTNNNATSGGGLFGGGGGNTANNSGGGGLFGNSNNNTGSSGGLFGSSNTSNTGGGGLFGNTNTNSGGGLFGNTGTAGAFGNQQAFQQQQQQQQPQQQQMDNMNQLQNQLGAAPWWYRELSSVYNAYHVGQGSRFQTMLYEVIGMAPELMVHAGAISLSQVDYIKAQRKRMILQNNPWLDQRDYQRAEDNNPDPMNWVPTPIVGVEALHKRVEAQAAYVRSQLEMLGPSPSAASGGSASSANGSNALALIPATETKADEAKTSEQHAALWLRMDAGQGFEEQIEQCRHEHVRLKHRLIRALGRLERLQAIPQRGGRSQAELQYAERLDRLDRAMGDPRGCRAQLTQIVTQLELEDYQDAKGFGSGDLRQANNVMQEQDQEALFNFLELQREGIAKLMDIVKRDMRDLEIIKRKVHAPGAR</sequence>
<dbReference type="GO" id="GO:0017056">
    <property type="term" value="F:structural constituent of nuclear pore"/>
    <property type="evidence" value="ECO:0007669"/>
    <property type="project" value="TreeGrafter"/>
</dbReference>
<accession>A0A2R5GQ32</accession>
<proteinExistence type="predicted"/>
<evidence type="ECO:0000256" key="3">
    <source>
        <dbReference type="ARBA" id="ARBA00023242"/>
    </source>
</evidence>
<dbReference type="GO" id="GO:0006999">
    <property type="term" value="P:nuclear pore organization"/>
    <property type="evidence" value="ECO:0007669"/>
    <property type="project" value="TreeGrafter"/>
</dbReference>
<keyword evidence="2" id="KW-0813">Transport</keyword>
<dbReference type="AlphaFoldDB" id="A0A2R5GQ32"/>
<dbReference type="GO" id="GO:0036228">
    <property type="term" value="P:protein localization to nuclear inner membrane"/>
    <property type="evidence" value="ECO:0007669"/>
    <property type="project" value="TreeGrafter"/>
</dbReference>
<dbReference type="OrthoDB" id="6162375at2759"/>
<dbReference type="Proteomes" id="UP000241890">
    <property type="component" value="Unassembled WGS sequence"/>
</dbReference>
<feature type="compositionally biased region" description="Low complexity" evidence="4">
    <location>
        <begin position="95"/>
        <end position="104"/>
    </location>
</feature>
<comment type="caution">
    <text evidence="6">The sequence shown here is derived from an EMBL/GenBank/DDBJ whole genome shotgun (WGS) entry which is preliminary data.</text>
</comment>
<keyword evidence="3" id="KW-0539">Nucleus</keyword>
<dbReference type="PANTHER" id="PTHR13000">
    <property type="entry name" value="NUCLEOPORIN P54"/>
    <property type="match status" value="1"/>
</dbReference>
<dbReference type="InterPro" id="IPR025574">
    <property type="entry name" value="Nucleoporin_FG_rpt"/>
</dbReference>
<feature type="compositionally biased region" description="Gly residues" evidence="4">
    <location>
        <begin position="105"/>
        <end position="127"/>
    </location>
</feature>
<evidence type="ECO:0000313" key="6">
    <source>
        <dbReference type="EMBL" id="GBG32409.1"/>
    </source>
</evidence>
<evidence type="ECO:0000259" key="5">
    <source>
        <dbReference type="Pfam" id="PF13874"/>
    </source>
</evidence>
<dbReference type="EMBL" id="BEYU01000121">
    <property type="protein sequence ID" value="GBG32409.1"/>
    <property type="molecule type" value="Genomic_DNA"/>
</dbReference>
<dbReference type="InterPro" id="IPR025712">
    <property type="entry name" value="Nup54_alpha-helical_dom"/>
</dbReference>
<feature type="region of interest" description="Disordered" evidence="4">
    <location>
        <begin position="88"/>
        <end position="130"/>
    </location>
</feature>
<evidence type="ECO:0000256" key="4">
    <source>
        <dbReference type="SAM" id="MobiDB-lite"/>
    </source>
</evidence>
<feature type="region of interest" description="Disordered" evidence="4">
    <location>
        <begin position="182"/>
        <end position="201"/>
    </location>
</feature>
<dbReference type="Pfam" id="PF13874">
    <property type="entry name" value="Nup54"/>
    <property type="match status" value="1"/>
</dbReference>
<keyword evidence="7" id="KW-1185">Reference proteome</keyword>
<evidence type="ECO:0000313" key="7">
    <source>
        <dbReference type="Proteomes" id="UP000241890"/>
    </source>
</evidence>
<dbReference type="InParanoid" id="A0A2R5GQ32"/>
<dbReference type="Gene3D" id="1.20.5.170">
    <property type="match status" value="1"/>
</dbReference>
<feature type="region of interest" description="Disordered" evidence="4">
    <location>
        <begin position="29"/>
        <end position="67"/>
    </location>
</feature>
<evidence type="ECO:0000256" key="1">
    <source>
        <dbReference type="ARBA" id="ARBA00004123"/>
    </source>
</evidence>
<comment type="subcellular location">
    <subcellularLocation>
        <location evidence="1">Nucleus</location>
    </subcellularLocation>
</comment>
<gene>
    <name evidence="6" type="ORF">FCC1311_086342</name>
</gene>